<comment type="caution">
    <text evidence="4">The sequence shown here is derived from an EMBL/GenBank/DDBJ whole genome shotgun (WGS) entry which is preliminary data.</text>
</comment>
<feature type="domain" description="SfsA N-terminal OB" evidence="3">
    <location>
        <begin position="19"/>
        <end position="101"/>
    </location>
</feature>
<evidence type="ECO:0000313" key="4">
    <source>
        <dbReference type="EMBL" id="MDR6223831.1"/>
    </source>
</evidence>
<dbReference type="Pfam" id="PF03749">
    <property type="entry name" value="SfsA"/>
    <property type="match status" value="1"/>
</dbReference>
<dbReference type="CDD" id="cd22357">
    <property type="entry name" value="SfsA-like"/>
    <property type="match status" value="1"/>
</dbReference>
<accession>A0AA90U0W6</accession>
<sequence>MVHNDRVMEVPWDVEATLLSRPNRFLGIVELDPSTFSSDDPNFNSSSSGTIQEKVHIHDPGRLEDLLYSGNRLLLRKATNPKRKTGWDVIAAKADDGWILINSAFHRKIAEWAIANKVCSCFENVLEVIPEQKFGDSRLDFLLKKRDTELWVEVKGCTLIYGSTATFPDAPTTRGKRHVGELKKALESGYEALIMIIVLRKDASCFKANESIDPDFAEAFKDAVNVGVQVCPLVFSYEGRELFYKGKVPLCTEEYNSI</sequence>
<dbReference type="PANTHER" id="PTHR30545">
    <property type="entry name" value="SUGAR FERMENTATION STIMULATION PROTEIN A"/>
    <property type="match status" value="1"/>
</dbReference>
<proteinExistence type="inferred from homology"/>
<dbReference type="Gene3D" id="3.40.1350.60">
    <property type="match status" value="1"/>
</dbReference>
<evidence type="ECO:0000313" key="5">
    <source>
        <dbReference type="Proteomes" id="UP001185015"/>
    </source>
</evidence>
<reference evidence="4 5" key="1">
    <citation type="submission" date="2023-07" db="EMBL/GenBank/DDBJ databases">
        <title>Genomic Encyclopedia of Type Strains, Phase IV (KMG-IV): sequencing the most valuable type-strain genomes for metagenomic binning, comparative biology and taxonomic classification.</title>
        <authorList>
            <person name="Goeker M."/>
        </authorList>
    </citation>
    <scope>NUCLEOTIDE SEQUENCE [LARGE SCALE GENOMIC DNA]</scope>
    <source>
        <strain evidence="4 5">DSM 17273</strain>
    </source>
</reference>
<dbReference type="AlphaFoldDB" id="A0AA90U0W6"/>
<dbReference type="HAMAP" id="MF_00095">
    <property type="entry name" value="SfsA"/>
    <property type="match status" value="1"/>
</dbReference>
<comment type="similarity">
    <text evidence="1">Belongs to the SfsA family.</text>
</comment>
<dbReference type="Proteomes" id="UP001185015">
    <property type="component" value="Unassembled WGS sequence"/>
</dbReference>
<organism evidence="4 5">
    <name type="scientific">Methanococcoides alaskense</name>
    <dbReference type="NCBI Taxonomy" id="325778"/>
    <lineage>
        <taxon>Archaea</taxon>
        <taxon>Methanobacteriati</taxon>
        <taxon>Methanobacteriota</taxon>
        <taxon>Stenosarchaea group</taxon>
        <taxon>Methanomicrobia</taxon>
        <taxon>Methanosarcinales</taxon>
        <taxon>Methanosarcinaceae</taxon>
        <taxon>Methanococcoides</taxon>
    </lineage>
</organism>
<dbReference type="InterPro" id="IPR005224">
    <property type="entry name" value="SfsA"/>
</dbReference>
<dbReference type="NCBIfam" id="TIGR00230">
    <property type="entry name" value="sfsA"/>
    <property type="match status" value="1"/>
</dbReference>
<dbReference type="EMBL" id="JAVDQI010000012">
    <property type="protein sequence ID" value="MDR6223831.1"/>
    <property type="molecule type" value="Genomic_DNA"/>
</dbReference>
<evidence type="ECO:0000259" key="2">
    <source>
        <dbReference type="Pfam" id="PF03749"/>
    </source>
</evidence>
<evidence type="ECO:0000256" key="1">
    <source>
        <dbReference type="HAMAP-Rule" id="MF_00095"/>
    </source>
</evidence>
<dbReference type="InterPro" id="IPR040452">
    <property type="entry name" value="SfsA_C"/>
</dbReference>
<dbReference type="Gene3D" id="2.40.50.580">
    <property type="match status" value="1"/>
</dbReference>
<protein>
    <recommendedName>
        <fullName evidence="1">Sugar fermentation stimulation protein homolog</fullName>
    </recommendedName>
</protein>
<dbReference type="PANTHER" id="PTHR30545:SF2">
    <property type="entry name" value="SUGAR FERMENTATION STIMULATION PROTEIN A"/>
    <property type="match status" value="1"/>
</dbReference>
<evidence type="ECO:0000259" key="3">
    <source>
        <dbReference type="Pfam" id="PF17746"/>
    </source>
</evidence>
<gene>
    <name evidence="1" type="primary">sfsA</name>
    <name evidence="4" type="ORF">J2750_002308</name>
</gene>
<keyword evidence="5" id="KW-1185">Reference proteome</keyword>
<dbReference type="Pfam" id="PF17746">
    <property type="entry name" value="SfsA_N"/>
    <property type="match status" value="1"/>
</dbReference>
<name>A0AA90U0W6_9EURY</name>
<dbReference type="GO" id="GO:0003677">
    <property type="term" value="F:DNA binding"/>
    <property type="evidence" value="ECO:0007669"/>
    <property type="project" value="InterPro"/>
</dbReference>
<dbReference type="InterPro" id="IPR041465">
    <property type="entry name" value="SfsA_N"/>
</dbReference>
<feature type="domain" description="Sugar fermentation stimulation protein C-terminal" evidence="2">
    <location>
        <begin position="105"/>
        <end position="238"/>
    </location>
</feature>
<dbReference type="RefSeq" id="WP_309741257.1">
    <property type="nucleotide sequence ID" value="NZ_JAVDQI010000012.1"/>
</dbReference>